<dbReference type="InterPro" id="IPR029062">
    <property type="entry name" value="Class_I_gatase-like"/>
</dbReference>
<gene>
    <name evidence="5" type="ORF">KC717_06615</name>
</gene>
<dbReference type="PANTHER" id="PTHR20842:SF0">
    <property type="entry name" value="ALPHA-ASPARTYL DIPEPTIDASE"/>
    <property type="match status" value="1"/>
</dbReference>
<dbReference type="SUPFAM" id="SSF52317">
    <property type="entry name" value="Class I glutamine amidotransferase-like"/>
    <property type="match status" value="1"/>
</dbReference>
<evidence type="ECO:0000256" key="1">
    <source>
        <dbReference type="ARBA" id="ARBA00006534"/>
    </source>
</evidence>
<evidence type="ECO:0000256" key="3">
    <source>
        <dbReference type="ARBA" id="ARBA00022801"/>
    </source>
</evidence>
<evidence type="ECO:0000256" key="4">
    <source>
        <dbReference type="ARBA" id="ARBA00022825"/>
    </source>
</evidence>
<dbReference type="EMBL" id="JAGQLH010000117">
    <property type="protein sequence ID" value="MCA9386289.1"/>
    <property type="molecule type" value="Genomic_DNA"/>
</dbReference>
<protein>
    <submittedName>
        <fullName evidence="5">Type 1 glutamine amidotransferase-like domain-containing protein</fullName>
    </submittedName>
</protein>
<dbReference type="GO" id="GO:0008236">
    <property type="term" value="F:serine-type peptidase activity"/>
    <property type="evidence" value="ECO:0007669"/>
    <property type="project" value="UniProtKB-KW"/>
</dbReference>
<dbReference type="GO" id="GO:0006508">
    <property type="term" value="P:proteolysis"/>
    <property type="evidence" value="ECO:0007669"/>
    <property type="project" value="UniProtKB-KW"/>
</dbReference>
<keyword evidence="5" id="KW-0315">Glutamine amidotransferase</keyword>
<evidence type="ECO:0000313" key="6">
    <source>
        <dbReference type="Proteomes" id="UP000754563"/>
    </source>
</evidence>
<keyword evidence="4" id="KW-0720">Serine protease</keyword>
<comment type="caution">
    <text evidence="5">The sequence shown here is derived from an EMBL/GenBank/DDBJ whole genome shotgun (WGS) entry which is preliminary data.</text>
</comment>
<dbReference type="AlphaFoldDB" id="A0A955RKW2"/>
<evidence type="ECO:0000256" key="2">
    <source>
        <dbReference type="ARBA" id="ARBA00022670"/>
    </source>
</evidence>
<sequence>MKLFLLSSLQTTGATIAEKLRLDGLSGRVLFLTTASEGEEGDISWLNEDRQPLVDAGLDVVDYTITNKSEEEIRSVLSEIGAICVAGGNTYYLLDQSRKTGFDKIIAEFVNKGLPYIGSSAGALIAGPTIQTTLDDSRVTPDLEDYTGFNLCSLSVRPHWGSEYFAERYKEEYLRLYNLKLPMILLSDNDYVEVDENGFKIFST</sequence>
<evidence type="ECO:0000313" key="5">
    <source>
        <dbReference type="EMBL" id="MCA9386289.1"/>
    </source>
</evidence>
<dbReference type="Gene3D" id="3.40.50.880">
    <property type="match status" value="1"/>
</dbReference>
<dbReference type="PANTHER" id="PTHR20842">
    <property type="entry name" value="PROTEASE S51 ALPHA-ASPARTYL DIPEPTIDASE"/>
    <property type="match status" value="1"/>
</dbReference>
<accession>A0A955RKW2</accession>
<organism evidence="5 6">
    <name type="scientific">Candidatus Dojkabacteria bacterium</name>
    <dbReference type="NCBI Taxonomy" id="2099670"/>
    <lineage>
        <taxon>Bacteria</taxon>
        <taxon>Candidatus Dojkabacteria</taxon>
    </lineage>
</organism>
<dbReference type="Pfam" id="PF03575">
    <property type="entry name" value="Peptidase_S51"/>
    <property type="match status" value="1"/>
</dbReference>
<keyword evidence="3" id="KW-0378">Hydrolase</keyword>
<name>A0A955RKW2_9BACT</name>
<keyword evidence="2" id="KW-0645">Protease</keyword>
<reference evidence="5" key="1">
    <citation type="submission" date="2020-04" db="EMBL/GenBank/DDBJ databases">
        <authorList>
            <person name="Zhang T."/>
        </authorList>
    </citation>
    <scope>NUCLEOTIDE SEQUENCE</scope>
    <source>
        <strain evidence="5">HKST-UBA11</strain>
    </source>
</reference>
<dbReference type="CDD" id="cd03129">
    <property type="entry name" value="GAT1_Peptidase_E_like"/>
    <property type="match status" value="1"/>
</dbReference>
<proteinExistence type="inferred from homology"/>
<reference evidence="5" key="2">
    <citation type="journal article" date="2021" name="Microbiome">
        <title>Successional dynamics and alternative stable states in a saline activated sludge microbial community over 9 years.</title>
        <authorList>
            <person name="Wang Y."/>
            <person name="Ye J."/>
            <person name="Ju F."/>
            <person name="Liu L."/>
            <person name="Boyd J.A."/>
            <person name="Deng Y."/>
            <person name="Parks D.H."/>
            <person name="Jiang X."/>
            <person name="Yin X."/>
            <person name="Woodcroft B.J."/>
            <person name="Tyson G.W."/>
            <person name="Hugenholtz P."/>
            <person name="Polz M.F."/>
            <person name="Zhang T."/>
        </authorList>
    </citation>
    <scope>NUCLEOTIDE SEQUENCE</scope>
    <source>
        <strain evidence="5">HKST-UBA11</strain>
    </source>
</reference>
<dbReference type="InterPro" id="IPR005320">
    <property type="entry name" value="Peptidase_S51"/>
</dbReference>
<dbReference type="Proteomes" id="UP000754563">
    <property type="component" value="Unassembled WGS sequence"/>
</dbReference>
<comment type="similarity">
    <text evidence="1">Belongs to the peptidase S51 family.</text>
</comment>